<dbReference type="Proteomes" id="UP001597083">
    <property type="component" value="Unassembled WGS sequence"/>
</dbReference>
<name>A0ABW3C891_9ACTN</name>
<dbReference type="EMBL" id="JBHTIR010000090">
    <property type="protein sequence ID" value="MFD0850736.1"/>
    <property type="molecule type" value="Genomic_DNA"/>
</dbReference>
<comment type="caution">
    <text evidence="1">The sequence shown here is derived from an EMBL/GenBank/DDBJ whole genome shotgun (WGS) entry which is preliminary data.</text>
</comment>
<keyword evidence="2" id="KW-1185">Reference proteome</keyword>
<sequence>MAPGLVELLVVDKPTSLLIVGVAVAGEWGLETDDLFRIARENVRSDGPLEMEDGDFGGVRLCSLGGETAYVTAHALWVGDYPVTGSHGALVAVPAQGVLHACPVHDRDVSDAMNMLIRLAWAGYQEGPRSISPNVYWWRAGELLLAGAVEASEETLQVSLGSEFQSLLEELVQG</sequence>
<reference evidence="2" key="1">
    <citation type="journal article" date="2019" name="Int. J. Syst. Evol. Microbiol.">
        <title>The Global Catalogue of Microorganisms (GCM) 10K type strain sequencing project: providing services to taxonomists for standard genome sequencing and annotation.</title>
        <authorList>
            <consortium name="The Broad Institute Genomics Platform"/>
            <consortium name="The Broad Institute Genome Sequencing Center for Infectious Disease"/>
            <person name="Wu L."/>
            <person name="Ma J."/>
        </authorList>
    </citation>
    <scope>NUCLEOTIDE SEQUENCE [LARGE SCALE GENOMIC DNA]</scope>
    <source>
        <strain evidence="2">JCM 31696</strain>
    </source>
</reference>
<protein>
    <submittedName>
        <fullName evidence="1">Uncharacterized protein</fullName>
    </submittedName>
</protein>
<proteinExistence type="predicted"/>
<accession>A0ABW3C891</accession>
<evidence type="ECO:0000313" key="1">
    <source>
        <dbReference type="EMBL" id="MFD0850736.1"/>
    </source>
</evidence>
<gene>
    <name evidence="1" type="ORF">ACFQ07_00625</name>
</gene>
<evidence type="ECO:0000313" key="2">
    <source>
        <dbReference type="Proteomes" id="UP001597083"/>
    </source>
</evidence>
<organism evidence="1 2">
    <name type="scientific">Actinomadura adrarensis</name>
    <dbReference type="NCBI Taxonomy" id="1819600"/>
    <lineage>
        <taxon>Bacteria</taxon>
        <taxon>Bacillati</taxon>
        <taxon>Actinomycetota</taxon>
        <taxon>Actinomycetes</taxon>
        <taxon>Streptosporangiales</taxon>
        <taxon>Thermomonosporaceae</taxon>
        <taxon>Actinomadura</taxon>
    </lineage>
</organism>